<protein>
    <submittedName>
        <fullName evidence="2">Uncharacterized protein</fullName>
    </submittedName>
</protein>
<name>A0A918UAW2_9NEIS</name>
<evidence type="ECO:0000256" key="1">
    <source>
        <dbReference type="SAM" id="MobiDB-lite"/>
    </source>
</evidence>
<accession>A0A918UAW2</accession>
<comment type="caution">
    <text evidence="2">The sequence shown here is derived from an EMBL/GenBank/DDBJ whole genome shotgun (WGS) entry which is preliminary data.</text>
</comment>
<feature type="compositionally biased region" description="Basic and acidic residues" evidence="1">
    <location>
        <begin position="95"/>
        <end position="113"/>
    </location>
</feature>
<evidence type="ECO:0000313" key="3">
    <source>
        <dbReference type="Proteomes" id="UP000645257"/>
    </source>
</evidence>
<feature type="region of interest" description="Disordered" evidence="1">
    <location>
        <begin position="79"/>
        <end position="119"/>
    </location>
</feature>
<reference evidence="2" key="2">
    <citation type="submission" date="2020-09" db="EMBL/GenBank/DDBJ databases">
        <authorList>
            <person name="Sun Q."/>
            <person name="Kim S."/>
        </authorList>
    </citation>
    <scope>NUCLEOTIDE SEQUENCE</scope>
    <source>
        <strain evidence="2">KCTC 32182</strain>
    </source>
</reference>
<organism evidence="2 3">
    <name type="scientific">Paludibacterium paludis</name>
    <dbReference type="NCBI Taxonomy" id="1225769"/>
    <lineage>
        <taxon>Bacteria</taxon>
        <taxon>Pseudomonadati</taxon>
        <taxon>Pseudomonadota</taxon>
        <taxon>Betaproteobacteria</taxon>
        <taxon>Neisseriales</taxon>
        <taxon>Chromobacteriaceae</taxon>
        <taxon>Paludibacterium</taxon>
    </lineage>
</organism>
<feature type="region of interest" description="Disordered" evidence="1">
    <location>
        <begin position="1"/>
        <end position="41"/>
    </location>
</feature>
<feature type="compositionally biased region" description="Basic and acidic residues" evidence="1">
    <location>
        <begin position="1"/>
        <end position="40"/>
    </location>
</feature>
<gene>
    <name evidence="2" type="ORF">GCM10011289_31010</name>
</gene>
<sequence>MRRSVVDARHFVRTGHGEDDAPGKGGRVPDRKSRQDRSTDIRAQAVAVAASFVSRAGRTRSTGIAAVIEIGMRGIGHVRGRRSAMRRNMPLAPPREQRERGKDNHAHQTDKRIHGGSLP</sequence>
<dbReference type="AlphaFoldDB" id="A0A918UAW2"/>
<evidence type="ECO:0000313" key="2">
    <source>
        <dbReference type="EMBL" id="GGY25248.1"/>
    </source>
</evidence>
<dbReference type="EMBL" id="BMYX01000021">
    <property type="protein sequence ID" value="GGY25248.1"/>
    <property type="molecule type" value="Genomic_DNA"/>
</dbReference>
<dbReference type="Proteomes" id="UP000645257">
    <property type="component" value="Unassembled WGS sequence"/>
</dbReference>
<proteinExistence type="predicted"/>
<reference evidence="2" key="1">
    <citation type="journal article" date="2014" name="Int. J. Syst. Evol. Microbiol.">
        <title>Complete genome sequence of Corynebacterium casei LMG S-19264T (=DSM 44701T), isolated from a smear-ripened cheese.</title>
        <authorList>
            <consortium name="US DOE Joint Genome Institute (JGI-PGF)"/>
            <person name="Walter F."/>
            <person name="Albersmeier A."/>
            <person name="Kalinowski J."/>
            <person name="Ruckert C."/>
        </authorList>
    </citation>
    <scope>NUCLEOTIDE SEQUENCE</scope>
    <source>
        <strain evidence="2">KCTC 32182</strain>
    </source>
</reference>
<keyword evidence="3" id="KW-1185">Reference proteome</keyword>